<dbReference type="Pfam" id="PF02872">
    <property type="entry name" value="5_nucleotid_C"/>
    <property type="match status" value="1"/>
</dbReference>
<evidence type="ECO:0000313" key="6">
    <source>
        <dbReference type="Proteomes" id="UP000284731"/>
    </source>
</evidence>
<dbReference type="SUPFAM" id="SSF56300">
    <property type="entry name" value="Metallo-dependent phosphatases"/>
    <property type="match status" value="1"/>
</dbReference>
<comment type="caution">
    <text evidence="5">The sequence shown here is derived from an EMBL/GenBank/DDBJ whole genome shotgun (WGS) entry which is preliminary data.</text>
</comment>
<dbReference type="EMBL" id="QRWX01000001">
    <property type="protein sequence ID" value="RGT58001.1"/>
    <property type="molecule type" value="Genomic_DNA"/>
</dbReference>
<keyword evidence="1" id="KW-0732">Signal</keyword>
<dbReference type="PANTHER" id="PTHR11575">
    <property type="entry name" value="5'-NUCLEOTIDASE-RELATED"/>
    <property type="match status" value="1"/>
</dbReference>
<dbReference type="SUPFAM" id="SSF55816">
    <property type="entry name" value="5'-nucleotidase (syn. UDP-sugar hydrolase), C-terminal domain"/>
    <property type="match status" value="1"/>
</dbReference>
<evidence type="ECO:0000259" key="3">
    <source>
        <dbReference type="Pfam" id="PF00149"/>
    </source>
</evidence>
<dbReference type="InterPro" id="IPR008334">
    <property type="entry name" value="5'-Nucleotdase_C"/>
</dbReference>
<sequence length="488" mass="55536">MKNIKKLTLLHSNDMHGDFMVEKIDEKLVGGVSLLSGYVSKVRQEEQSVLYAVAGDMFRGSVIDTEYKGISTINIMNALAPDIATIGNHEIDYGIAHLLFIEKCALFPIINANLYIKSNGVRLFHPHQVFEIDGMKILFIGIITETVMQAAKSDEVGSFIDTADAAKEIGKICDAYNAIDIDLTVLLTHIGIEDDKALAELIRPEWGIDLIIGGHSHTLMKKPIVVNHIPIVQAYMGTDYVGRFDLNIDTDQNCLDSYTWKLIPINNETCVPDYQIEHIIQKYKSITDQKYERVLTRFSRELTHPNRNEETELGNLFADIFKETLGVDIAMIGSGSIRSEVLGPIVTYGDLVECFPYDDSVYMVKVTGKQLRHMIHYMQRDEAFAGHTEYYQFSKGIRMIYSKSKHKLEKFELDRQVVKDDDSRLYSICLQEFHFNNFEDTFNMSFAEVKKNMKPRVIATSCFTILEEYLTTHPKLKSVVKGRNLVVD</sequence>
<dbReference type="PRINTS" id="PR01607">
    <property type="entry name" value="APYRASEFAMLY"/>
</dbReference>
<dbReference type="CDD" id="cd00845">
    <property type="entry name" value="MPP_UshA_N_like"/>
    <property type="match status" value="1"/>
</dbReference>
<reference evidence="5 6" key="1">
    <citation type="submission" date="2018-08" db="EMBL/GenBank/DDBJ databases">
        <title>A genome reference for cultivated species of the human gut microbiota.</title>
        <authorList>
            <person name="Zou Y."/>
            <person name="Xue W."/>
            <person name="Luo G."/>
        </authorList>
    </citation>
    <scope>NUCLEOTIDE SEQUENCE [LARGE SCALE GENOMIC DNA]</scope>
    <source>
        <strain evidence="5 6">AF18-46</strain>
    </source>
</reference>
<name>A0A412PIJ2_9FIRM</name>
<keyword evidence="2" id="KW-0378">Hydrolase</keyword>
<dbReference type="Pfam" id="PF00149">
    <property type="entry name" value="Metallophos"/>
    <property type="match status" value="1"/>
</dbReference>
<proteinExistence type="inferred from homology"/>
<dbReference type="GO" id="GO:0030288">
    <property type="term" value="C:outer membrane-bounded periplasmic space"/>
    <property type="evidence" value="ECO:0007669"/>
    <property type="project" value="TreeGrafter"/>
</dbReference>
<gene>
    <name evidence="5" type="ORF">DWX20_02845</name>
</gene>
<dbReference type="InterPro" id="IPR006179">
    <property type="entry name" value="5_nucleotidase/apyrase"/>
</dbReference>
<evidence type="ECO:0000256" key="1">
    <source>
        <dbReference type="ARBA" id="ARBA00022729"/>
    </source>
</evidence>
<dbReference type="Gene3D" id="3.60.21.10">
    <property type="match status" value="1"/>
</dbReference>
<dbReference type="PANTHER" id="PTHR11575:SF24">
    <property type="entry name" value="5'-NUCLEOTIDASE"/>
    <property type="match status" value="1"/>
</dbReference>
<evidence type="ECO:0000313" key="5">
    <source>
        <dbReference type="EMBL" id="RGT58001.1"/>
    </source>
</evidence>
<accession>A0A412PIJ2</accession>
<dbReference type="GO" id="GO:0016787">
    <property type="term" value="F:hydrolase activity"/>
    <property type="evidence" value="ECO:0007669"/>
    <property type="project" value="UniProtKB-KW"/>
</dbReference>
<dbReference type="GO" id="GO:0000166">
    <property type="term" value="F:nucleotide binding"/>
    <property type="evidence" value="ECO:0007669"/>
    <property type="project" value="UniProtKB-KW"/>
</dbReference>
<dbReference type="InterPro" id="IPR036907">
    <property type="entry name" value="5'-Nucleotdase_C_sf"/>
</dbReference>
<dbReference type="Gene3D" id="3.90.780.10">
    <property type="entry name" value="5'-Nucleotidase, C-terminal domain"/>
    <property type="match status" value="1"/>
</dbReference>
<dbReference type="InterPro" id="IPR029052">
    <property type="entry name" value="Metallo-depent_PP-like"/>
</dbReference>
<comment type="similarity">
    <text evidence="2">Belongs to the 5'-nucleotidase family.</text>
</comment>
<feature type="domain" description="5'-Nucleotidase C-terminal" evidence="4">
    <location>
        <begin position="303"/>
        <end position="439"/>
    </location>
</feature>
<dbReference type="InterPro" id="IPR004843">
    <property type="entry name" value="Calcineurin-like_PHP"/>
</dbReference>
<dbReference type="AlphaFoldDB" id="A0A412PIJ2"/>
<evidence type="ECO:0000256" key="2">
    <source>
        <dbReference type="RuleBase" id="RU362119"/>
    </source>
</evidence>
<organism evidence="5 6">
    <name type="scientific">Solobacterium moorei</name>
    <dbReference type="NCBI Taxonomy" id="102148"/>
    <lineage>
        <taxon>Bacteria</taxon>
        <taxon>Bacillati</taxon>
        <taxon>Bacillota</taxon>
        <taxon>Erysipelotrichia</taxon>
        <taxon>Erysipelotrichales</taxon>
        <taxon>Erysipelotrichaceae</taxon>
        <taxon>Solobacterium</taxon>
    </lineage>
</organism>
<dbReference type="Proteomes" id="UP000284731">
    <property type="component" value="Unassembled WGS sequence"/>
</dbReference>
<dbReference type="RefSeq" id="WP_118764407.1">
    <property type="nucleotide sequence ID" value="NZ_CABJCF010000001.1"/>
</dbReference>
<protein>
    <submittedName>
        <fullName evidence="5">Bifunctional metallophosphatase/5'-nucleotidase</fullName>
    </submittedName>
</protein>
<dbReference type="GO" id="GO:0009166">
    <property type="term" value="P:nucleotide catabolic process"/>
    <property type="evidence" value="ECO:0007669"/>
    <property type="project" value="InterPro"/>
</dbReference>
<evidence type="ECO:0000259" key="4">
    <source>
        <dbReference type="Pfam" id="PF02872"/>
    </source>
</evidence>
<keyword evidence="2" id="KW-0547">Nucleotide-binding</keyword>
<feature type="domain" description="Calcineurin-like phosphoesterase" evidence="3">
    <location>
        <begin position="8"/>
        <end position="218"/>
    </location>
</feature>